<feature type="non-terminal residue" evidence="2">
    <location>
        <position position="230"/>
    </location>
</feature>
<name>A0A0F8YK63_9ZZZZ</name>
<dbReference type="AlphaFoldDB" id="A0A0F8YK63"/>
<sequence>MSKGRAVAVLLGAAVLVVASGAAASPTVNGDGNGTRPVPPPDLSQNETRALLYSYAQILEQALGWYALADFLDATAYTESRWHLRPRDHVPKSGRNRATGPYQIRPNSAGDTDELREIFLDQPWLLEDPRIATAAVVAGGGLLVGHAVEARVQAVPRQQLAVGAALHDASLVQHHHPVGPADGGQPVGDDEGRLALHQVEQVFLNRHFDFRIQRAGRFVEDQDRRVLEQH</sequence>
<evidence type="ECO:0000313" key="2">
    <source>
        <dbReference type="EMBL" id="KKK48466.1"/>
    </source>
</evidence>
<gene>
    <name evidence="2" type="ORF">LCGC14_3144820</name>
</gene>
<organism evidence="2">
    <name type="scientific">marine sediment metagenome</name>
    <dbReference type="NCBI Taxonomy" id="412755"/>
    <lineage>
        <taxon>unclassified sequences</taxon>
        <taxon>metagenomes</taxon>
        <taxon>ecological metagenomes</taxon>
    </lineage>
</organism>
<accession>A0A0F8YK63</accession>
<evidence type="ECO:0000256" key="1">
    <source>
        <dbReference type="SAM" id="MobiDB-lite"/>
    </source>
</evidence>
<comment type="caution">
    <text evidence="2">The sequence shown here is derived from an EMBL/GenBank/DDBJ whole genome shotgun (WGS) entry which is preliminary data.</text>
</comment>
<dbReference type="EMBL" id="LAZR01069048">
    <property type="protein sequence ID" value="KKK48466.1"/>
    <property type="molecule type" value="Genomic_DNA"/>
</dbReference>
<reference evidence="2" key="1">
    <citation type="journal article" date="2015" name="Nature">
        <title>Complex archaea that bridge the gap between prokaryotes and eukaryotes.</title>
        <authorList>
            <person name="Spang A."/>
            <person name="Saw J.H."/>
            <person name="Jorgensen S.L."/>
            <person name="Zaremba-Niedzwiedzka K."/>
            <person name="Martijn J."/>
            <person name="Lind A.E."/>
            <person name="van Eijk R."/>
            <person name="Schleper C."/>
            <person name="Guy L."/>
            <person name="Ettema T.J."/>
        </authorList>
    </citation>
    <scope>NUCLEOTIDE SEQUENCE</scope>
</reference>
<evidence type="ECO:0008006" key="3">
    <source>
        <dbReference type="Google" id="ProtNLM"/>
    </source>
</evidence>
<protein>
    <recommendedName>
        <fullName evidence="3">Transglycosylase SLT domain-containing protein</fullName>
    </recommendedName>
</protein>
<proteinExistence type="predicted"/>
<feature type="region of interest" description="Disordered" evidence="1">
    <location>
        <begin position="88"/>
        <end position="108"/>
    </location>
</feature>